<dbReference type="GO" id="GO:0120009">
    <property type="term" value="P:intermembrane lipid transfer"/>
    <property type="evidence" value="ECO:0007669"/>
    <property type="project" value="UniProtKB-ARBA"/>
</dbReference>
<feature type="domain" description="PH" evidence="5">
    <location>
        <begin position="1"/>
        <end position="41"/>
    </location>
</feature>
<dbReference type="AlphaFoldDB" id="A0AA85K395"/>
<dbReference type="Gene3D" id="2.40.160.120">
    <property type="match status" value="1"/>
</dbReference>
<evidence type="ECO:0000256" key="2">
    <source>
        <dbReference type="ARBA" id="ARBA00022553"/>
    </source>
</evidence>
<dbReference type="CDD" id="cd00821">
    <property type="entry name" value="PH"/>
    <property type="match status" value="1"/>
</dbReference>
<comment type="similarity">
    <text evidence="1">Belongs to the OSBP family.</text>
</comment>
<dbReference type="PROSITE" id="PS50003">
    <property type="entry name" value="PH_DOMAIN"/>
    <property type="match status" value="1"/>
</dbReference>
<keyword evidence="2" id="KW-0597">Phosphoprotein</keyword>
<accession>A0AA85K395</accession>
<dbReference type="InterPro" id="IPR001849">
    <property type="entry name" value="PH_domain"/>
</dbReference>
<sequence>MCTESQTSFILIESSGRKHHLKALTEEDKEKWVSALIDLISRSQSVQTELESDYSAFNVPRSESGNNRSRNSFRFNLKGRSKLDLKTTSSPALPQPNNTQSALQNNCECPNQSCSNDHLGNSSCFGEKLRRVKVKRNASRTSCKSPLGIQAQQQSLSLPVYGQDHISSEHNVKYDTVRRLSRQNILTVEESSRLEIMESLKKRLQDHINNIYSQVNNIETMLTSVSSDLCISLHQSSSSPLNLDERFSTSDLERRTTSLKLALLEHRNDAKEFYETCIEALQYLTGAYARFNRQLVLEQERCITLERTVEQLAKELRNLEIQLSAHLPAMVQGKSINGVKCTPAATPQSLHSSERILDEEGDEFFDATSVLDAKQNDSPVSLVDNYRDRDHRDRHPHPSRHSRQLHSPGTFTNTSHSLSMPNSSEVFQASSASLNSLVNVVDESSISGSDFDLPNGFMNRPIRVNSDLDSGGGGNDSLQSDDCLNLCNKSLSIHQRNQTLKRVNPNEGVVVRKRRSAIPVSPKIALNLWGIIKNAIGKDLTKIPIPVNFNEPLSFLQRAVEDFTYSYLLDRASQTSDPVEQIAYVAAFSVSCYSSTAYRTGKPFNSLLGETYECDRTDDLGWRCILEQVSHHPPGCSQHCESLRYQWKIWQDYFLSTKFRGKYLSITPKEGTGKTNLQFADGSHYTWTKVTTFVHNLIVGTLWIDNCGDLIIQNHKNGYTCNLQFIAHSFFNRGQSRRVTGFVKNPSDIPVAIVQGTWDDHIEYQPLSTDKVPIGEPKLLWRCNPLPPNASDMYHFSQFAIELNEMEEGVAPTDSRFRPDQRLMEEGLWDQANDEKRRLEVKQRNKRHAWEKAVREGLTNEPLFTPIWFAPKYDSNGNLYHVYLDNYWQAKEKQDWSKCPDIY</sequence>
<organism evidence="6 8">
    <name type="scientific">Trichobilharzia regenti</name>
    <name type="common">Nasal bird schistosome</name>
    <dbReference type="NCBI Taxonomy" id="157069"/>
    <lineage>
        <taxon>Eukaryota</taxon>
        <taxon>Metazoa</taxon>
        <taxon>Spiralia</taxon>
        <taxon>Lophotrochozoa</taxon>
        <taxon>Platyhelminthes</taxon>
        <taxon>Trematoda</taxon>
        <taxon>Digenea</taxon>
        <taxon>Strigeidida</taxon>
        <taxon>Schistosomatoidea</taxon>
        <taxon>Schistosomatidae</taxon>
        <taxon>Trichobilharzia</taxon>
    </lineage>
</organism>
<evidence type="ECO:0000313" key="7">
    <source>
        <dbReference type="WBParaSite" id="TREG1_63690.2"/>
    </source>
</evidence>
<name>A0AA85K395_TRIRE</name>
<dbReference type="GO" id="GO:0097038">
    <property type="term" value="C:perinuclear endoplasmic reticulum"/>
    <property type="evidence" value="ECO:0007669"/>
    <property type="project" value="TreeGrafter"/>
</dbReference>
<feature type="region of interest" description="Disordered" evidence="4">
    <location>
        <begin position="376"/>
        <end position="424"/>
    </location>
</feature>
<keyword evidence="6" id="KW-1185">Reference proteome</keyword>
<reference evidence="7 8" key="2">
    <citation type="submission" date="2023-11" db="UniProtKB">
        <authorList>
            <consortium name="WormBaseParasite"/>
        </authorList>
    </citation>
    <scope>IDENTIFICATION</scope>
</reference>
<dbReference type="SUPFAM" id="SSF144000">
    <property type="entry name" value="Oxysterol-binding protein-like"/>
    <property type="match status" value="1"/>
</dbReference>
<evidence type="ECO:0000256" key="3">
    <source>
        <dbReference type="SAM" id="Coils"/>
    </source>
</evidence>
<feature type="compositionally biased region" description="Polar residues" evidence="4">
    <location>
        <begin position="409"/>
        <end position="424"/>
    </location>
</feature>
<evidence type="ECO:0000256" key="1">
    <source>
        <dbReference type="ARBA" id="ARBA00008842"/>
    </source>
</evidence>
<proteinExistence type="inferred from homology"/>
<dbReference type="WBParaSite" id="TREG1_63690.2">
    <property type="protein sequence ID" value="TREG1_63690.2"/>
    <property type="gene ID" value="TREG1_63690"/>
</dbReference>
<feature type="coiled-coil region" evidence="3">
    <location>
        <begin position="295"/>
        <end position="322"/>
    </location>
</feature>
<protein>
    <recommendedName>
        <fullName evidence="5">PH domain-containing protein</fullName>
    </recommendedName>
</protein>
<evidence type="ECO:0000313" key="8">
    <source>
        <dbReference type="WBParaSite" id="TREG1_63690.3"/>
    </source>
</evidence>
<dbReference type="Proteomes" id="UP000050795">
    <property type="component" value="Unassembled WGS sequence"/>
</dbReference>
<dbReference type="WBParaSite" id="TREG1_63690.3">
    <property type="protein sequence ID" value="TREG1_63690.3"/>
    <property type="gene ID" value="TREG1_63690"/>
</dbReference>
<evidence type="ECO:0000259" key="5">
    <source>
        <dbReference type="PROSITE" id="PS50003"/>
    </source>
</evidence>
<dbReference type="PANTHER" id="PTHR10972">
    <property type="entry name" value="OXYSTEROL-BINDING PROTEIN-RELATED"/>
    <property type="match status" value="1"/>
</dbReference>
<dbReference type="InterPro" id="IPR037239">
    <property type="entry name" value="OSBP_sf"/>
</dbReference>
<dbReference type="GO" id="GO:0005829">
    <property type="term" value="C:cytosol"/>
    <property type="evidence" value="ECO:0007669"/>
    <property type="project" value="TreeGrafter"/>
</dbReference>
<dbReference type="PANTHER" id="PTHR10972:SF205">
    <property type="entry name" value="OXYSTEROL-BINDING PROTEIN 1"/>
    <property type="match status" value="1"/>
</dbReference>
<dbReference type="InterPro" id="IPR000648">
    <property type="entry name" value="Oxysterol-bd"/>
</dbReference>
<dbReference type="FunFam" id="2.40.160.120:FF:000001">
    <property type="entry name" value="Oxysterol-binding protein"/>
    <property type="match status" value="1"/>
</dbReference>
<feature type="compositionally biased region" description="Basic residues" evidence="4">
    <location>
        <begin position="394"/>
        <end position="404"/>
    </location>
</feature>
<evidence type="ECO:0000256" key="4">
    <source>
        <dbReference type="SAM" id="MobiDB-lite"/>
    </source>
</evidence>
<reference evidence="6" key="1">
    <citation type="submission" date="2022-06" db="EMBL/GenBank/DDBJ databases">
        <authorList>
            <person name="Berger JAMES D."/>
            <person name="Berger JAMES D."/>
        </authorList>
    </citation>
    <scope>NUCLEOTIDE SEQUENCE [LARGE SCALE GENOMIC DNA]</scope>
</reference>
<dbReference type="Pfam" id="PF01237">
    <property type="entry name" value="Oxysterol_BP"/>
    <property type="match status" value="1"/>
</dbReference>
<dbReference type="GO" id="GO:0032934">
    <property type="term" value="F:sterol binding"/>
    <property type="evidence" value="ECO:0007669"/>
    <property type="project" value="TreeGrafter"/>
</dbReference>
<evidence type="ECO:0000313" key="6">
    <source>
        <dbReference type="Proteomes" id="UP000050795"/>
    </source>
</evidence>
<dbReference type="GO" id="GO:0005886">
    <property type="term" value="C:plasma membrane"/>
    <property type="evidence" value="ECO:0007669"/>
    <property type="project" value="TreeGrafter"/>
</dbReference>
<dbReference type="SUPFAM" id="SSF50729">
    <property type="entry name" value="PH domain-like"/>
    <property type="match status" value="1"/>
</dbReference>
<keyword evidence="3" id="KW-0175">Coiled coil</keyword>